<gene>
    <name evidence="1" type="ORF">J2S15_001423</name>
</gene>
<dbReference type="RefSeq" id="WP_307406768.1">
    <property type="nucleotide sequence ID" value="NZ_JAUSUR010000002.1"/>
</dbReference>
<accession>A0ABU0E1C1</accession>
<name>A0ABU0E1C1_9FIRM</name>
<dbReference type="Gene3D" id="3.90.1150.30">
    <property type="match status" value="1"/>
</dbReference>
<dbReference type="Pfam" id="PF04237">
    <property type="entry name" value="YjbR"/>
    <property type="match status" value="1"/>
</dbReference>
<dbReference type="InterPro" id="IPR038056">
    <property type="entry name" value="YjbR-like_sf"/>
</dbReference>
<sequence length="120" mass="14246">MKDIKKRTKSFIEHGNKLKGAEVYYRDDWECYYYSLNGKCFGMMGDEIITLKGNPQDNEAMREMYKDVIPGYYANKVHWNSVYLNTEELTDEDIFKMIDISYELVLSKMTKKEQKAILEN</sequence>
<organism evidence="1 2">
    <name type="scientific">Breznakia pachnodae</name>
    <dbReference type="NCBI Taxonomy" id="265178"/>
    <lineage>
        <taxon>Bacteria</taxon>
        <taxon>Bacillati</taxon>
        <taxon>Bacillota</taxon>
        <taxon>Erysipelotrichia</taxon>
        <taxon>Erysipelotrichales</taxon>
        <taxon>Erysipelotrichaceae</taxon>
        <taxon>Breznakia</taxon>
    </lineage>
</organism>
<dbReference type="GO" id="GO:0003677">
    <property type="term" value="F:DNA binding"/>
    <property type="evidence" value="ECO:0007669"/>
    <property type="project" value="UniProtKB-KW"/>
</dbReference>
<dbReference type="InterPro" id="IPR058532">
    <property type="entry name" value="YjbR/MT2646/Rv2570-like"/>
</dbReference>
<protein>
    <submittedName>
        <fullName evidence="1">DNA-binding protein (MmcQ/YjbR family)</fullName>
    </submittedName>
</protein>
<proteinExistence type="predicted"/>
<dbReference type="PANTHER" id="PTHR35145:SF1">
    <property type="entry name" value="CYTOPLASMIC PROTEIN"/>
    <property type="match status" value="1"/>
</dbReference>
<evidence type="ECO:0000313" key="1">
    <source>
        <dbReference type="EMBL" id="MDQ0360678.1"/>
    </source>
</evidence>
<dbReference type="SUPFAM" id="SSF142906">
    <property type="entry name" value="YjbR-like"/>
    <property type="match status" value="1"/>
</dbReference>
<dbReference type="EMBL" id="JAUSUR010000002">
    <property type="protein sequence ID" value="MDQ0360678.1"/>
    <property type="molecule type" value="Genomic_DNA"/>
</dbReference>
<dbReference type="Proteomes" id="UP001230220">
    <property type="component" value="Unassembled WGS sequence"/>
</dbReference>
<keyword evidence="2" id="KW-1185">Reference proteome</keyword>
<comment type="caution">
    <text evidence="1">The sequence shown here is derived from an EMBL/GenBank/DDBJ whole genome shotgun (WGS) entry which is preliminary data.</text>
</comment>
<dbReference type="InterPro" id="IPR007351">
    <property type="entry name" value="YjbR"/>
</dbReference>
<dbReference type="PANTHER" id="PTHR35145">
    <property type="entry name" value="CYTOPLASMIC PROTEIN-RELATED"/>
    <property type="match status" value="1"/>
</dbReference>
<keyword evidence="1" id="KW-0238">DNA-binding</keyword>
<evidence type="ECO:0000313" key="2">
    <source>
        <dbReference type="Proteomes" id="UP001230220"/>
    </source>
</evidence>
<reference evidence="1 2" key="1">
    <citation type="submission" date="2023-07" db="EMBL/GenBank/DDBJ databases">
        <title>Genomic Encyclopedia of Type Strains, Phase IV (KMG-IV): sequencing the most valuable type-strain genomes for metagenomic binning, comparative biology and taxonomic classification.</title>
        <authorList>
            <person name="Goeker M."/>
        </authorList>
    </citation>
    <scope>NUCLEOTIDE SEQUENCE [LARGE SCALE GENOMIC DNA]</scope>
    <source>
        <strain evidence="1 2">DSM 16784</strain>
    </source>
</reference>